<organism evidence="5">
    <name type="scientific">Anoplophora glabripennis</name>
    <name type="common">Asian longhorn beetle</name>
    <name type="synonym">Anoplophora nobilis</name>
    <dbReference type="NCBI Taxonomy" id="217634"/>
    <lineage>
        <taxon>Eukaryota</taxon>
        <taxon>Metazoa</taxon>
        <taxon>Ecdysozoa</taxon>
        <taxon>Arthropoda</taxon>
        <taxon>Hexapoda</taxon>
        <taxon>Insecta</taxon>
        <taxon>Pterygota</taxon>
        <taxon>Neoptera</taxon>
        <taxon>Endopterygota</taxon>
        <taxon>Coleoptera</taxon>
        <taxon>Polyphaga</taxon>
        <taxon>Cucujiformia</taxon>
        <taxon>Chrysomeloidea</taxon>
        <taxon>Cerambycidae</taxon>
        <taxon>Lamiinae</taxon>
        <taxon>Lamiini</taxon>
        <taxon>Anoplophora</taxon>
    </lineage>
</organism>
<dbReference type="GO" id="GO:0004519">
    <property type="term" value="F:endonuclease activity"/>
    <property type="evidence" value="ECO:0007669"/>
    <property type="project" value="UniProtKB-KW"/>
</dbReference>
<proteinExistence type="predicted"/>
<dbReference type="InterPro" id="IPR050951">
    <property type="entry name" value="Retrovirus_Pol_polyprotein"/>
</dbReference>
<dbReference type="Gene3D" id="2.40.70.10">
    <property type="entry name" value="Acid Proteases"/>
    <property type="match status" value="1"/>
</dbReference>
<dbReference type="EMBL" id="GALX01006949">
    <property type="protein sequence ID" value="JAB61517.1"/>
    <property type="molecule type" value="Transcribed_RNA"/>
</dbReference>
<name>V5GIU2_ANOGL</name>
<keyword evidence="2" id="KW-0548">Nucleotidyltransferase</keyword>
<evidence type="ECO:0000256" key="4">
    <source>
        <dbReference type="ARBA" id="ARBA00022759"/>
    </source>
</evidence>
<feature type="non-terminal residue" evidence="5">
    <location>
        <position position="423"/>
    </location>
</feature>
<sequence>KKRAILLNSMDEDAYKLIYNLSLPKLPEKISYKSLVELFNKHFKVAELPFVARAKFFSAMKDVKESSNEWAVRVRSLSLNCDFKEDIIDMMLRDRFIVGFDKGPVQARLFKEKTTCTFADVIEVAVAEMAAETSDRRDPPAVKLEPIHHVTSRRPKHGTSAAAQVSASASAKCACACCGRKNHATSNCRFRNYCCHLCKEKGHLAPVCPKKKKKKPIKMEGRHDYRNVQNFIETDEIFSIEEKFVKHPFLVNVKIDSNVYSFQLDSGASVSAISEIFWKQNFPKYKLFPANKSLNVYNGDEMLTLGMCKLKIEYNKVVKDLDIFVIKNGGPPILGRDFMHLFNFSINQVNFASERDTDFLIKKFDSVFSPGLGKFNRGLISLKLKDSSVTPKFIKARPLPFGIREKVEIEINNLINLNVLLNQ</sequence>
<reference evidence="5" key="1">
    <citation type="submission" date="2013-07" db="EMBL/GenBank/DDBJ databases">
        <title>Midgut Transcriptome Profiling of Anoplphora glabripennis, a Lignocellulose Degrading, Wood-Boring Cerambycid.</title>
        <authorList>
            <person name="Scully E.D."/>
            <person name="Hoover K."/>
            <person name="Carlson J.E."/>
            <person name="Tien M."/>
            <person name="Geib S.M."/>
        </authorList>
    </citation>
    <scope>NUCLEOTIDE SEQUENCE</scope>
</reference>
<dbReference type="InterPro" id="IPR021109">
    <property type="entry name" value="Peptidase_aspartic_dom_sf"/>
</dbReference>
<evidence type="ECO:0000313" key="5">
    <source>
        <dbReference type="EMBL" id="JAB61517.1"/>
    </source>
</evidence>
<protein>
    <recommendedName>
        <fullName evidence="6">CCHC-type domain-containing protein</fullName>
    </recommendedName>
</protein>
<keyword evidence="4" id="KW-0255">Endonuclease</keyword>
<keyword evidence="1" id="KW-0808">Transferase</keyword>
<dbReference type="PANTHER" id="PTHR37984">
    <property type="entry name" value="PROTEIN CBG26694"/>
    <property type="match status" value="1"/>
</dbReference>
<keyword evidence="4" id="KW-0378">Hydrolase</keyword>
<accession>V5GIU2</accession>
<feature type="non-terminal residue" evidence="5">
    <location>
        <position position="1"/>
    </location>
</feature>
<dbReference type="SUPFAM" id="SSF50630">
    <property type="entry name" value="Acid proteases"/>
    <property type="match status" value="1"/>
</dbReference>
<evidence type="ECO:0000256" key="1">
    <source>
        <dbReference type="ARBA" id="ARBA00022679"/>
    </source>
</evidence>
<dbReference type="PANTHER" id="PTHR37984:SF5">
    <property type="entry name" value="PROTEIN NYNRIN-LIKE"/>
    <property type="match status" value="1"/>
</dbReference>
<evidence type="ECO:0008006" key="6">
    <source>
        <dbReference type="Google" id="ProtNLM"/>
    </source>
</evidence>
<gene>
    <name evidence="5" type="primary">YRD6</name>
</gene>
<evidence type="ECO:0000256" key="3">
    <source>
        <dbReference type="ARBA" id="ARBA00022722"/>
    </source>
</evidence>
<evidence type="ECO:0000256" key="2">
    <source>
        <dbReference type="ARBA" id="ARBA00022695"/>
    </source>
</evidence>
<keyword evidence="3" id="KW-0540">Nuclease</keyword>
<dbReference type="GO" id="GO:0016779">
    <property type="term" value="F:nucleotidyltransferase activity"/>
    <property type="evidence" value="ECO:0007669"/>
    <property type="project" value="UniProtKB-KW"/>
</dbReference>
<dbReference type="AlphaFoldDB" id="V5GIU2"/>